<proteinExistence type="inferred from homology"/>
<dbReference type="GO" id="GO:0016758">
    <property type="term" value="F:hexosyltransferase activity"/>
    <property type="evidence" value="ECO:0007669"/>
    <property type="project" value="UniProtKB-ARBA"/>
</dbReference>
<sequence>MKDLVSIIIPVYNVEKYVERCLDSVINQTYTNLEIIVVNDGATDNSAEIIKSYTDERIRYFEKENGGQATARNFGLDVANGDYIVMVDSDDYISANLVEKCLDTVKKTNADLVMFTSYNVNQEGKMQYIKRDKGVKVLDAGPTPWNKFYQADLWDGCRFPVGYWYEDLGIVPVITLKAKNPVKIQDALYYYITDRADSQSNIQQVDHFLDVVIMLENVEKELKKLGIYDESKDQLAYLYIEHLIYRLVLRKAIYISNKQERKALIKKISTIIQEKFPNWGSYPYQAGGKLTAKLKKKALWLYLHHFFFMGDLVWKYPFSIRSKQTGF</sequence>
<evidence type="ECO:0000256" key="1">
    <source>
        <dbReference type="ARBA" id="ARBA00006739"/>
    </source>
</evidence>
<evidence type="ECO:0000313" key="4">
    <source>
        <dbReference type="Proteomes" id="UP000522007"/>
    </source>
</evidence>
<evidence type="ECO:0000259" key="2">
    <source>
        <dbReference type="Pfam" id="PF00535"/>
    </source>
</evidence>
<dbReference type="InterPro" id="IPR029044">
    <property type="entry name" value="Nucleotide-diphossugar_trans"/>
</dbReference>
<feature type="domain" description="Glycosyltransferase 2-like" evidence="2">
    <location>
        <begin position="6"/>
        <end position="125"/>
    </location>
</feature>
<comment type="caution">
    <text evidence="3">The sequence shown here is derived from an EMBL/GenBank/DDBJ whole genome shotgun (WGS) entry which is preliminary data.</text>
</comment>
<gene>
    <name evidence="3" type="ORF">HB853_14675</name>
</gene>
<comment type="similarity">
    <text evidence="1">Belongs to the glycosyltransferase 2 family.</text>
</comment>
<dbReference type="PANTHER" id="PTHR22916:SF3">
    <property type="entry name" value="UDP-GLCNAC:BETAGAL BETA-1,3-N-ACETYLGLUCOSAMINYLTRANSFERASE-LIKE PROTEIN 1"/>
    <property type="match status" value="1"/>
</dbReference>
<evidence type="ECO:0000313" key="3">
    <source>
        <dbReference type="EMBL" id="MBC1324165.1"/>
    </source>
</evidence>
<dbReference type="AlphaFoldDB" id="A0A7X0W5Z7"/>
<keyword evidence="3" id="KW-0808">Transferase</keyword>
<dbReference type="RefSeq" id="WP_185316175.1">
    <property type="nucleotide sequence ID" value="NZ_JACTHJ010000004.1"/>
</dbReference>
<dbReference type="Pfam" id="PF00535">
    <property type="entry name" value="Glycos_transf_2"/>
    <property type="match status" value="1"/>
</dbReference>
<protein>
    <submittedName>
        <fullName evidence="3">Glycosyltransferase</fullName>
    </submittedName>
</protein>
<dbReference type="Gene3D" id="3.90.550.10">
    <property type="entry name" value="Spore Coat Polysaccharide Biosynthesis Protein SpsA, Chain A"/>
    <property type="match status" value="1"/>
</dbReference>
<dbReference type="EMBL" id="JAAROP010000026">
    <property type="protein sequence ID" value="MBC1324165.1"/>
    <property type="molecule type" value="Genomic_DNA"/>
</dbReference>
<reference evidence="3 4" key="1">
    <citation type="submission" date="2020-03" db="EMBL/GenBank/DDBJ databases">
        <title>Soil Listeria distribution.</title>
        <authorList>
            <person name="Liao J."/>
            <person name="Wiedmann M."/>
        </authorList>
    </citation>
    <scope>NUCLEOTIDE SEQUENCE [LARGE SCALE GENOMIC DNA]</scope>
    <source>
        <strain evidence="3 4">FSL L7-1829</strain>
    </source>
</reference>
<accession>A0A7X0W5Z7</accession>
<dbReference type="CDD" id="cd00761">
    <property type="entry name" value="Glyco_tranf_GTA_type"/>
    <property type="match status" value="1"/>
</dbReference>
<dbReference type="PANTHER" id="PTHR22916">
    <property type="entry name" value="GLYCOSYLTRANSFERASE"/>
    <property type="match status" value="1"/>
</dbReference>
<dbReference type="SUPFAM" id="SSF53448">
    <property type="entry name" value="Nucleotide-diphospho-sugar transferases"/>
    <property type="match status" value="1"/>
</dbReference>
<name>A0A7X0W5Z7_LISWE</name>
<dbReference type="InterPro" id="IPR001173">
    <property type="entry name" value="Glyco_trans_2-like"/>
</dbReference>
<dbReference type="Proteomes" id="UP000522007">
    <property type="component" value="Unassembled WGS sequence"/>
</dbReference>
<organism evidence="3 4">
    <name type="scientific">Listeria welshimeri</name>
    <dbReference type="NCBI Taxonomy" id="1643"/>
    <lineage>
        <taxon>Bacteria</taxon>
        <taxon>Bacillati</taxon>
        <taxon>Bacillota</taxon>
        <taxon>Bacilli</taxon>
        <taxon>Bacillales</taxon>
        <taxon>Listeriaceae</taxon>
        <taxon>Listeria</taxon>
    </lineage>
</organism>